<evidence type="ECO:0008006" key="4">
    <source>
        <dbReference type="Google" id="ProtNLM"/>
    </source>
</evidence>
<dbReference type="GeneID" id="24864529"/>
<proteinExistence type="predicted"/>
<dbReference type="HOGENOM" id="CLU_318490_0_0_2"/>
<evidence type="ECO:0000256" key="1">
    <source>
        <dbReference type="SAM" id="Phobius"/>
    </source>
</evidence>
<keyword evidence="1" id="KW-0812">Transmembrane</keyword>
<feature type="transmembrane region" description="Helical" evidence="1">
    <location>
        <begin position="49"/>
        <end position="74"/>
    </location>
</feature>
<feature type="transmembrane region" description="Helical" evidence="1">
    <location>
        <begin position="95"/>
        <end position="116"/>
    </location>
</feature>
<dbReference type="InterPro" id="IPR018723">
    <property type="entry name" value="DUF2254_membrane"/>
</dbReference>
<feature type="transmembrane region" description="Helical" evidence="1">
    <location>
        <begin position="20"/>
        <end position="43"/>
    </location>
</feature>
<name>A0A0E3R881_METMZ</name>
<dbReference type="Proteomes" id="UP000033116">
    <property type="component" value="Chromosome"/>
</dbReference>
<gene>
    <name evidence="2" type="ORF">MSMAP_1348</name>
</gene>
<evidence type="ECO:0000313" key="3">
    <source>
        <dbReference type="Proteomes" id="UP000033116"/>
    </source>
</evidence>
<sequence>MNKFRKVIHYFFQRAKEIWLSLLIFFFTLFCLIYAEFSCFIFTDPDSALYLLTTIVQISASIVAIVISLSLLVIQYSASTYSARVVDIFKNDLRLQALIFFNGSSIIFSLIVIRLINASINDYPYFEIRYLEVFYTVVSRYLYLGIKYLEIFYTLALLLSVAAYISLVAYIPYILKMMKPSSIIDVLSEKVDIKNLSSSLYEIGKYKSKIYEDEPRINRTIISLDDDEKDPFLPIIDIIQTSIKRYDYATARYALGEVTSSLFIILIKNPTDEERISGHVFNRILEIWKLALRDNDLRLIKMILIECCFIGRECTYLVKESDLDTNFVSKLKTKVLITLHNTIGKPEVEEKVTQKDFLYTTFLSEYYLKEAFKSIIKIKEEEFAELSIYLIKQIQKIAKNTFIRRNEIKINEQIKTFEKFEGSISELSYFLGDIGTAAINSDSKNALDEVIKTLTYIGEKAIDNNLIHSRSHILKNLWIIGKESTKKGTEIEYSTVQIVKCLENLASKIDCHSKELSDEAQYQVVEYYEHIKSSYKYETRTENPLEKLQQKVFIDIRDISGYIASIGENAVENNLLDAPKQCLKSLEIIERILRNGTQSRIICKDIENLGQKAVNKKETFTIVKDIIKSLYSIGILHFGYLFEWDIDKSKIIEFLNEEYNTDLDKEDSFLYFTSLWTITVEDKYNSNLSFSLEITDRNDDDNALIINNVKNENIKVFHLKDLEGKHFVSSLKIFKRGVIEKSEKAYCEIPNSLGELADPILKYAQNSPTFETIKPFIMIVKCFENFGMISIYLRDKSSLNDIFIPFLYYRADFLVYDLKYSEDDEALEAEECLYWMVEEVFESLYRLAILSLKHNLIECSTLRQLVDSLKRLKKKYPYISRLTVDKFEEILEIIKKSELKESECTEIIKVMENAIEEFKTENKFD</sequence>
<dbReference type="AlphaFoldDB" id="A0A0E3R881"/>
<dbReference type="RefSeq" id="WP_048043165.1">
    <property type="nucleotide sequence ID" value="NZ_CP009511.1"/>
</dbReference>
<dbReference type="Pfam" id="PF10011">
    <property type="entry name" value="DUF2254"/>
    <property type="match status" value="1"/>
</dbReference>
<accession>A0A0E3R881</accession>
<evidence type="ECO:0000313" key="2">
    <source>
        <dbReference type="EMBL" id="AKB61333.1"/>
    </source>
</evidence>
<protein>
    <recommendedName>
        <fullName evidence="4">DUF2254 domain-containing protein</fullName>
    </recommendedName>
</protein>
<feature type="transmembrane region" description="Helical" evidence="1">
    <location>
        <begin position="151"/>
        <end position="175"/>
    </location>
</feature>
<organism evidence="2 3">
    <name type="scientific">Methanosarcina mazei SarPi</name>
    <dbReference type="NCBI Taxonomy" id="1434115"/>
    <lineage>
        <taxon>Archaea</taxon>
        <taxon>Methanobacteriati</taxon>
        <taxon>Methanobacteriota</taxon>
        <taxon>Stenosarchaea group</taxon>
        <taxon>Methanomicrobia</taxon>
        <taxon>Methanosarcinales</taxon>
        <taxon>Methanosarcinaceae</taxon>
        <taxon>Methanosarcina</taxon>
    </lineage>
</organism>
<dbReference type="PATRIC" id="fig|1434115.4.peg.1708"/>
<reference evidence="2 3" key="1">
    <citation type="submission" date="2014-07" db="EMBL/GenBank/DDBJ databases">
        <title>Methanogenic archaea and the global carbon cycle.</title>
        <authorList>
            <person name="Henriksen J.R."/>
            <person name="Luke J."/>
            <person name="Reinhart S."/>
            <person name="Benedict M.N."/>
            <person name="Youngblut N.D."/>
            <person name="Metcalf M.E."/>
            <person name="Whitaker R.J."/>
            <person name="Metcalf W.W."/>
        </authorList>
    </citation>
    <scope>NUCLEOTIDE SEQUENCE [LARGE SCALE GENOMIC DNA]</scope>
    <source>
        <strain evidence="2 3">SarPi</strain>
    </source>
</reference>
<keyword evidence="1" id="KW-1133">Transmembrane helix</keyword>
<dbReference type="EMBL" id="CP009511">
    <property type="protein sequence ID" value="AKB61333.1"/>
    <property type="molecule type" value="Genomic_DNA"/>
</dbReference>
<keyword evidence="1" id="KW-0472">Membrane</keyword>
<feature type="transmembrane region" description="Helical" evidence="1">
    <location>
        <begin position="128"/>
        <end position="144"/>
    </location>
</feature>